<proteinExistence type="predicted"/>
<dbReference type="Proteomes" id="UP000242287">
    <property type="component" value="Unassembled WGS sequence"/>
</dbReference>
<gene>
    <name evidence="2" type="ORF">AMATHDRAFT_11226</name>
</gene>
<sequence length="130" mass="15271">MINLAQKRRCQTSGQVHGLHASRWPAIPSGGYRKRMVILWNRSAKPGEDTVQRWWGDELRPGELPNRMVTIFATVLLRFISSFIAVFDCSTTTFWLMIILEAEYKTQPEFICWDGKPHRIGVAYHHWIWR</sequence>
<keyword evidence="1" id="KW-1133">Transmembrane helix</keyword>
<dbReference type="AlphaFoldDB" id="A0A2A9N969"/>
<dbReference type="EMBL" id="KZ303081">
    <property type="protein sequence ID" value="PFH44667.1"/>
    <property type="molecule type" value="Genomic_DNA"/>
</dbReference>
<keyword evidence="1" id="KW-0472">Membrane</keyword>
<protein>
    <submittedName>
        <fullName evidence="2">Uncharacterized protein</fullName>
    </submittedName>
</protein>
<feature type="transmembrane region" description="Helical" evidence="1">
    <location>
        <begin position="68"/>
        <end position="87"/>
    </location>
</feature>
<keyword evidence="1" id="KW-0812">Transmembrane</keyword>
<evidence type="ECO:0000256" key="1">
    <source>
        <dbReference type="SAM" id="Phobius"/>
    </source>
</evidence>
<evidence type="ECO:0000313" key="3">
    <source>
        <dbReference type="Proteomes" id="UP000242287"/>
    </source>
</evidence>
<reference evidence="2 3" key="1">
    <citation type="submission" date="2014-02" db="EMBL/GenBank/DDBJ databases">
        <title>Transposable element dynamics among asymbiotic and ectomycorrhizal Amanita fungi.</title>
        <authorList>
            <consortium name="DOE Joint Genome Institute"/>
            <person name="Hess J."/>
            <person name="Skrede I."/>
            <person name="Wolfe B."/>
            <person name="LaButti K."/>
            <person name="Ohm R.A."/>
            <person name="Grigoriev I.V."/>
            <person name="Pringle A."/>
        </authorList>
    </citation>
    <scope>NUCLEOTIDE SEQUENCE [LARGE SCALE GENOMIC DNA]</scope>
    <source>
        <strain evidence="2 3">SKay4041</strain>
    </source>
</reference>
<keyword evidence="3" id="KW-1185">Reference proteome</keyword>
<evidence type="ECO:0000313" key="2">
    <source>
        <dbReference type="EMBL" id="PFH44667.1"/>
    </source>
</evidence>
<organism evidence="2 3">
    <name type="scientific">Amanita thiersii Skay4041</name>
    <dbReference type="NCBI Taxonomy" id="703135"/>
    <lineage>
        <taxon>Eukaryota</taxon>
        <taxon>Fungi</taxon>
        <taxon>Dikarya</taxon>
        <taxon>Basidiomycota</taxon>
        <taxon>Agaricomycotina</taxon>
        <taxon>Agaricomycetes</taxon>
        <taxon>Agaricomycetidae</taxon>
        <taxon>Agaricales</taxon>
        <taxon>Pluteineae</taxon>
        <taxon>Amanitaceae</taxon>
        <taxon>Amanita</taxon>
    </lineage>
</organism>
<name>A0A2A9N969_9AGAR</name>
<accession>A0A2A9N969</accession>